<dbReference type="Gene3D" id="2.120.10.70">
    <property type="entry name" value="Fucose-specific lectin"/>
    <property type="match status" value="1"/>
</dbReference>
<evidence type="ECO:0000313" key="3">
    <source>
        <dbReference type="Proteomes" id="UP001614394"/>
    </source>
</evidence>
<feature type="domain" description="PLL-like beta propeller" evidence="1">
    <location>
        <begin position="375"/>
        <end position="619"/>
    </location>
</feature>
<organism evidence="2 3">
    <name type="scientific">Streptomyces fildesensis</name>
    <dbReference type="NCBI Taxonomy" id="375757"/>
    <lineage>
        <taxon>Bacteria</taxon>
        <taxon>Bacillati</taxon>
        <taxon>Actinomycetota</taxon>
        <taxon>Actinomycetes</taxon>
        <taxon>Kitasatosporales</taxon>
        <taxon>Streptomycetaceae</taxon>
        <taxon>Streptomyces</taxon>
    </lineage>
</organism>
<dbReference type="PANTHER" id="PTHR13593">
    <property type="match status" value="1"/>
</dbReference>
<dbReference type="PANTHER" id="PTHR13593:SF113">
    <property type="entry name" value="SI:DKEY-266F7.9"/>
    <property type="match status" value="1"/>
</dbReference>
<accession>A0ABW8CHA9</accession>
<comment type="caution">
    <text evidence="2">The sequence shown here is derived from an EMBL/GenBank/DDBJ whole genome shotgun (WGS) entry which is preliminary data.</text>
</comment>
<reference evidence="2 3" key="1">
    <citation type="submission" date="2024-10" db="EMBL/GenBank/DDBJ databases">
        <title>The Natural Products Discovery Center: Release of the First 8490 Sequenced Strains for Exploring Actinobacteria Biosynthetic Diversity.</title>
        <authorList>
            <person name="Kalkreuter E."/>
            <person name="Kautsar S.A."/>
            <person name="Yang D."/>
            <person name="Bader C.D."/>
            <person name="Teijaro C.N."/>
            <person name="Fluegel L."/>
            <person name="Davis C.M."/>
            <person name="Simpson J.R."/>
            <person name="Lauterbach L."/>
            <person name="Steele A.D."/>
            <person name="Gui C."/>
            <person name="Meng S."/>
            <person name="Li G."/>
            <person name="Viehrig K."/>
            <person name="Ye F."/>
            <person name="Su P."/>
            <person name="Kiefer A.F."/>
            <person name="Nichols A."/>
            <person name="Cepeda A.J."/>
            <person name="Yan W."/>
            <person name="Fan B."/>
            <person name="Jiang Y."/>
            <person name="Adhikari A."/>
            <person name="Zheng C.-J."/>
            <person name="Schuster L."/>
            <person name="Cowan T.M."/>
            <person name="Smanski M.J."/>
            <person name="Chevrette M.G."/>
            <person name="De Carvalho L.P.S."/>
            <person name="Shen B."/>
        </authorList>
    </citation>
    <scope>NUCLEOTIDE SEQUENCE [LARGE SCALE GENOMIC DNA]</scope>
    <source>
        <strain evidence="2 3">NPDC053399</strain>
    </source>
</reference>
<evidence type="ECO:0000313" key="2">
    <source>
        <dbReference type="EMBL" id="MFI9105468.1"/>
    </source>
</evidence>
<proteinExistence type="predicted"/>
<dbReference type="InterPro" id="IPR051057">
    <property type="entry name" value="PI-PLC_domain"/>
</dbReference>
<dbReference type="InterPro" id="IPR017946">
    <property type="entry name" value="PLC-like_Pdiesterase_TIM-brl"/>
</dbReference>
<dbReference type="Proteomes" id="UP001614394">
    <property type="component" value="Unassembled WGS sequence"/>
</dbReference>
<evidence type="ECO:0000259" key="1">
    <source>
        <dbReference type="Pfam" id="PF26607"/>
    </source>
</evidence>
<dbReference type="InterPro" id="IPR058502">
    <property type="entry name" value="PLL-like_beta-prop"/>
</dbReference>
<dbReference type="Pfam" id="PF26607">
    <property type="entry name" value="DUF8189"/>
    <property type="match status" value="1"/>
</dbReference>
<keyword evidence="3" id="KW-1185">Reference proteome</keyword>
<protein>
    <recommendedName>
        <fullName evidence="1">PLL-like beta propeller domain-containing protein</fullName>
    </recommendedName>
</protein>
<dbReference type="Gene3D" id="3.20.20.190">
    <property type="entry name" value="Phosphatidylinositol (PI) phosphodiesterase"/>
    <property type="match status" value="1"/>
</dbReference>
<gene>
    <name evidence="2" type="ORF">ACIGXA_33660</name>
</gene>
<dbReference type="EMBL" id="JBITYG010000012">
    <property type="protein sequence ID" value="MFI9105468.1"/>
    <property type="molecule type" value="Genomic_DNA"/>
</dbReference>
<sequence length="648" mass="68203">MNQIVMPGSHDAGTWSITRNSGVCSYGDQASLARKFPSIATSISKSQSGNLVQQLDGGSRYLDLRLCKQGDKWFTYHGGPMGSLQFFDTQGPNGIVKGEVDQLADWVERHPQEIVIIRLSTAVSPATAAADNHEAVAQLGDALGGGAIGNPAIADGSLSPTSTYNQYVDAGKHVVLMDTTDSSTYPWAWDPAAMTYRGSYVQADTAWTDFVKALFDPKLLDKTFDAVLKRGDRVLNTAPGADAGKFFVLQDIIDPTLSIPDLVFIQALGATPQSSAYLLFLEDQLNARVLARMRGDWSYSGTAENMNIVMTDDVNQNDSRVHAGELQRAIVALNTPRPTPRMFYNAARNADGSWTAETPLSGVGDAFRFAGARESVAAMPDGGVQLIGTGLDGNVYHNIHRADGTWQGWVGMGGVGKPNFGSPDAAITGMPNGEAQTVAVGLDGNVYHNIRRADGSWQGWRVLAGDGGTGQLKATRVAAAGMPDGSTQVLVFGKDGRMRLSTRAASGSWTDWSIVQGVNAPDFSGSALTIAALPNGDSQIAAIGNDGNVWHTIHRADGAWQGWGAPRGVTTPTMGAHSIALTGMPNGDSQLLAVGLDGNVYHAIRGGSGDWTAFQPVSGPKGAGTFPGDQVGIAGLPNGSSQVVLTTR</sequence>
<name>A0ABW8CHA9_9ACTN</name>
<dbReference type="SUPFAM" id="SSF89372">
    <property type="entry name" value="Fucose-specific lectin"/>
    <property type="match status" value="1"/>
</dbReference>
<dbReference type="RefSeq" id="WP_399656161.1">
    <property type="nucleotide sequence ID" value="NZ_JBITYG010000012.1"/>
</dbReference>
<dbReference type="SUPFAM" id="SSF51695">
    <property type="entry name" value="PLC-like phosphodiesterases"/>
    <property type="match status" value="1"/>
</dbReference>